<dbReference type="GO" id="GO:0048038">
    <property type="term" value="F:quinone binding"/>
    <property type="evidence" value="ECO:0007669"/>
    <property type="project" value="InterPro"/>
</dbReference>
<evidence type="ECO:0000313" key="8">
    <source>
        <dbReference type="EMBL" id="AZS49515.1"/>
    </source>
</evidence>
<name>A0A3S9XAR9_9GAMM</name>
<keyword evidence="4" id="KW-0479">Metal-binding</keyword>
<comment type="cofactor">
    <cofactor evidence="1">
        <name>[4Fe-4S] cluster</name>
        <dbReference type="ChEBI" id="CHEBI:49883"/>
    </cofactor>
</comment>
<protein>
    <submittedName>
        <fullName evidence="8">NADH-quinone oxidoreductase subunit NuoB</fullName>
        <ecNumber evidence="8">1.6.5.11</ecNumber>
    </submittedName>
</protein>
<dbReference type="AlphaFoldDB" id="A0A3S9XAR9"/>
<proteinExistence type="inferred from homology"/>
<keyword evidence="5" id="KW-0408">Iron</keyword>
<dbReference type="RefSeq" id="WP_109703402.1">
    <property type="nucleotide sequence ID" value="NZ_CP029822.1"/>
</dbReference>
<dbReference type="EMBL" id="CP029822">
    <property type="protein sequence ID" value="AZS49515.1"/>
    <property type="molecule type" value="Genomic_DNA"/>
</dbReference>
<dbReference type="KEGG" id="emo:DM558_01420"/>
<comment type="similarity">
    <text evidence="2">Belongs to the complex I 20 kDa subunit family.</text>
</comment>
<dbReference type="PANTHER" id="PTHR42989">
    <property type="entry name" value="HYDROGENASE-4 COMPONENT I"/>
    <property type="match status" value="1"/>
</dbReference>
<evidence type="ECO:0000256" key="6">
    <source>
        <dbReference type="ARBA" id="ARBA00023014"/>
    </source>
</evidence>
<dbReference type="Gene3D" id="3.40.50.12280">
    <property type="match status" value="1"/>
</dbReference>
<dbReference type="Pfam" id="PF01058">
    <property type="entry name" value="Oxidored_q6"/>
    <property type="match status" value="1"/>
</dbReference>
<keyword evidence="3" id="KW-0004">4Fe-4S</keyword>
<dbReference type="PANTHER" id="PTHR42989:SF1">
    <property type="entry name" value="FORMATE HYDROGENLYASE SUBUNIT 7-RELATED"/>
    <property type="match status" value="1"/>
</dbReference>
<dbReference type="Proteomes" id="UP000273143">
    <property type="component" value="Chromosome"/>
</dbReference>
<dbReference type="GO" id="GO:0016491">
    <property type="term" value="F:oxidoreductase activity"/>
    <property type="evidence" value="ECO:0007669"/>
    <property type="project" value="UniProtKB-KW"/>
</dbReference>
<dbReference type="EC" id="1.6.5.11" evidence="8"/>
<dbReference type="GO" id="GO:0008137">
    <property type="term" value="F:NADH dehydrogenase (ubiquinone) activity"/>
    <property type="evidence" value="ECO:0007669"/>
    <property type="project" value="InterPro"/>
</dbReference>
<evidence type="ECO:0000256" key="3">
    <source>
        <dbReference type="ARBA" id="ARBA00022485"/>
    </source>
</evidence>
<dbReference type="InterPro" id="IPR052375">
    <property type="entry name" value="Complex_I_20kDa-like"/>
</dbReference>
<dbReference type="GO" id="GO:0051539">
    <property type="term" value="F:4 iron, 4 sulfur cluster binding"/>
    <property type="evidence" value="ECO:0007669"/>
    <property type="project" value="UniProtKB-KW"/>
</dbReference>
<dbReference type="GO" id="GO:0046872">
    <property type="term" value="F:metal ion binding"/>
    <property type="evidence" value="ECO:0007669"/>
    <property type="project" value="UniProtKB-KW"/>
</dbReference>
<evidence type="ECO:0000256" key="2">
    <source>
        <dbReference type="ARBA" id="ARBA00009173"/>
    </source>
</evidence>
<evidence type="ECO:0000313" key="9">
    <source>
        <dbReference type="Proteomes" id="UP000273143"/>
    </source>
</evidence>
<keyword evidence="8" id="KW-0560">Oxidoreductase</keyword>
<dbReference type="PROSITE" id="PS01150">
    <property type="entry name" value="COMPLEX1_20K"/>
    <property type="match status" value="1"/>
</dbReference>
<reference evidence="9" key="1">
    <citation type="submission" date="2018-06" db="EMBL/GenBank/DDBJ databases">
        <title>Complete genome of Pseudomonas insecticola strain QZS01.</title>
        <authorList>
            <person name="Wang J."/>
            <person name="Su Q."/>
        </authorList>
    </citation>
    <scope>NUCLEOTIDE SEQUENCE [LARGE SCALE GENOMIC DNA]</scope>
    <source>
        <strain evidence="9">QZS01</strain>
    </source>
</reference>
<organism evidence="8 9">
    <name type="scientific">Entomomonas moraniae</name>
    <dbReference type="NCBI Taxonomy" id="2213226"/>
    <lineage>
        <taxon>Bacteria</taxon>
        <taxon>Pseudomonadati</taxon>
        <taxon>Pseudomonadota</taxon>
        <taxon>Gammaproteobacteria</taxon>
        <taxon>Pseudomonadales</taxon>
        <taxon>Pseudomonadaceae</taxon>
        <taxon>Entomomonas</taxon>
    </lineage>
</organism>
<gene>
    <name evidence="8" type="primary">nuoB</name>
    <name evidence="8" type="ORF">DM558_01420</name>
</gene>
<dbReference type="NCBIfam" id="NF005012">
    <property type="entry name" value="PRK06411.1"/>
    <property type="match status" value="1"/>
</dbReference>
<feature type="domain" description="NADH:ubiquinone oxidoreductase-like 20kDa subunit" evidence="7">
    <location>
        <begin position="51"/>
        <end position="159"/>
    </location>
</feature>
<keyword evidence="9" id="KW-1185">Reference proteome</keyword>
<dbReference type="InterPro" id="IPR006137">
    <property type="entry name" value="NADH_UbQ_OxRdtase-like_20kDa"/>
</dbReference>
<dbReference type="InterPro" id="IPR006138">
    <property type="entry name" value="NADH_UQ_OxRdtase_20Kd_su"/>
</dbReference>
<evidence type="ECO:0000256" key="5">
    <source>
        <dbReference type="ARBA" id="ARBA00023004"/>
    </source>
</evidence>
<keyword evidence="6" id="KW-0411">Iron-sulfur</keyword>
<accession>A0A3S9XAR9</accession>
<dbReference type="SUPFAM" id="SSF56770">
    <property type="entry name" value="HydA/Nqo6-like"/>
    <property type="match status" value="1"/>
</dbReference>
<evidence type="ECO:0000256" key="1">
    <source>
        <dbReference type="ARBA" id="ARBA00001966"/>
    </source>
</evidence>
<sequence>MTDNNNVIAKDYDHYATQPISVEEQVSKLKETLLKKIKRSAYVYRVDCGGCNGCEIEIFAAITPLFDAERFGIKVVPSPRHADILLFTGAVTRSMRMPALRAYHSAPDPKICISYGACGCGGGIFHDLYCVWGGSDHIVPIDVFIPGCPPTPAATIYGFAVALGLLEQKLTGKSHDQTGNKQAPLLFPNAPLDTRVLVEREARRLAGYYQGRLISDKVIELLENSTAYEFDLKLDAWLEKEADPRLTEVVHELQKVCLRSVQGEYHG</sequence>
<evidence type="ECO:0000256" key="4">
    <source>
        <dbReference type="ARBA" id="ARBA00022723"/>
    </source>
</evidence>
<evidence type="ECO:0000259" key="7">
    <source>
        <dbReference type="Pfam" id="PF01058"/>
    </source>
</evidence>